<sequence>MWLCDSVIMILIFKPYFSILNNKYEPHMIICSALCALYITDNLSFETFFQEMNASLKVIDCTFVVFKLFVTMS</sequence>
<reference evidence="1" key="1">
    <citation type="submission" date="2025-08" db="UniProtKB">
        <authorList>
            <consortium name="Ensembl"/>
        </authorList>
    </citation>
    <scope>IDENTIFICATION</scope>
</reference>
<dbReference type="Proteomes" id="UP000694425">
    <property type="component" value="Unplaced"/>
</dbReference>
<keyword evidence="2" id="KW-1185">Reference proteome</keyword>
<accession>A0A8C7AEA9</accession>
<name>A0A8C7AEA9_NEOVI</name>
<proteinExistence type="predicted"/>
<dbReference type="GeneTree" id="ENSGT00950000185160"/>
<evidence type="ECO:0000313" key="1">
    <source>
        <dbReference type="Ensembl" id="ENSNVIP00000007173.1"/>
    </source>
</evidence>
<dbReference type="Ensembl" id="ENSNVIT00000008399.1">
    <property type="protein sequence ID" value="ENSNVIP00000007173.1"/>
    <property type="gene ID" value="ENSNVIG00000005700.1"/>
</dbReference>
<dbReference type="AlphaFoldDB" id="A0A8C7AEA9"/>
<organism evidence="1 2">
    <name type="scientific">Neovison vison</name>
    <name type="common">American mink</name>
    <name type="synonym">Mustela vison</name>
    <dbReference type="NCBI Taxonomy" id="452646"/>
    <lineage>
        <taxon>Eukaryota</taxon>
        <taxon>Metazoa</taxon>
        <taxon>Chordata</taxon>
        <taxon>Craniata</taxon>
        <taxon>Vertebrata</taxon>
        <taxon>Euteleostomi</taxon>
        <taxon>Mammalia</taxon>
        <taxon>Eutheria</taxon>
        <taxon>Laurasiatheria</taxon>
        <taxon>Carnivora</taxon>
        <taxon>Caniformia</taxon>
        <taxon>Musteloidea</taxon>
        <taxon>Mustelidae</taxon>
        <taxon>Mustelinae</taxon>
        <taxon>Neogale</taxon>
    </lineage>
</organism>
<reference evidence="1" key="2">
    <citation type="submission" date="2025-09" db="UniProtKB">
        <authorList>
            <consortium name="Ensembl"/>
        </authorList>
    </citation>
    <scope>IDENTIFICATION</scope>
</reference>
<evidence type="ECO:0000313" key="2">
    <source>
        <dbReference type="Proteomes" id="UP000694425"/>
    </source>
</evidence>
<protein>
    <submittedName>
        <fullName evidence="1">Uncharacterized protein</fullName>
    </submittedName>
</protein>